<keyword evidence="2" id="KW-1185">Reference proteome</keyword>
<accession>D6SN63</accession>
<dbReference type="eggNOG" id="ENOG5032T9N">
    <property type="taxonomic scope" value="Bacteria"/>
</dbReference>
<sequence>MSKKRCRYCRCLFPLTKRNPDQKYCSKPDCQRARKRRWQRKKMQVDQAYRLNKRASDQRWSARNPDYWNNYRENNPGYTRSNREKQRYRNRRRRAIESISSEIAKLDALSAENSDISGTYAMISVQDLLIAKMDAKIVKITEVSMGCA</sequence>
<dbReference type="EMBL" id="ACJN02000002">
    <property type="protein sequence ID" value="EFI34189.1"/>
    <property type="molecule type" value="Genomic_DNA"/>
</dbReference>
<dbReference type="Proteomes" id="UP000005496">
    <property type="component" value="Unassembled WGS sequence"/>
</dbReference>
<proteinExistence type="predicted"/>
<comment type="caution">
    <text evidence="1">The sequence shown here is derived from an EMBL/GenBank/DDBJ whole genome shotgun (WGS) entry which is preliminary data.</text>
</comment>
<reference evidence="1" key="1">
    <citation type="submission" date="2010-05" db="EMBL/GenBank/DDBJ databases">
        <title>The draft genome of Desulfonatronospira thiodismutans ASO3-1.</title>
        <authorList>
            <consortium name="US DOE Joint Genome Institute (JGI-PGF)"/>
            <person name="Lucas S."/>
            <person name="Copeland A."/>
            <person name="Lapidus A."/>
            <person name="Cheng J.-F."/>
            <person name="Bruce D."/>
            <person name="Goodwin L."/>
            <person name="Pitluck S."/>
            <person name="Chertkov O."/>
            <person name="Brettin T."/>
            <person name="Detter J.C."/>
            <person name="Han C."/>
            <person name="Land M.L."/>
            <person name="Hauser L."/>
            <person name="Kyrpides N."/>
            <person name="Mikhailova N."/>
            <person name="Muyzer G."/>
            <person name="Woyke T."/>
        </authorList>
    </citation>
    <scope>NUCLEOTIDE SEQUENCE [LARGE SCALE GENOMIC DNA]</scope>
    <source>
        <strain evidence="1">ASO3-1</strain>
    </source>
</reference>
<name>D6SN63_9BACT</name>
<evidence type="ECO:0000313" key="2">
    <source>
        <dbReference type="Proteomes" id="UP000005496"/>
    </source>
</evidence>
<dbReference type="RefSeq" id="WP_008869519.1">
    <property type="nucleotide sequence ID" value="NZ_ACJN02000002.1"/>
</dbReference>
<protein>
    <submittedName>
        <fullName evidence="1">Uncharacterized protein</fullName>
    </submittedName>
</protein>
<evidence type="ECO:0000313" key="1">
    <source>
        <dbReference type="EMBL" id="EFI34189.1"/>
    </source>
</evidence>
<gene>
    <name evidence="1" type="ORF">Dthio_PD1538</name>
</gene>
<organism evidence="1 2">
    <name type="scientific">Desulfonatronospira thiodismutans ASO3-1</name>
    <dbReference type="NCBI Taxonomy" id="555779"/>
    <lineage>
        <taxon>Bacteria</taxon>
        <taxon>Pseudomonadati</taxon>
        <taxon>Thermodesulfobacteriota</taxon>
        <taxon>Desulfovibrionia</taxon>
        <taxon>Desulfovibrionales</taxon>
        <taxon>Desulfonatronovibrionaceae</taxon>
        <taxon>Desulfonatronospira</taxon>
    </lineage>
</organism>
<dbReference type="AlphaFoldDB" id="D6SN63"/>